<organism evidence="1 2">
    <name type="scientific">Facklamia languida CCUG 37842</name>
    <dbReference type="NCBI Taxonomy" id="883113"/>
    <lineage>
        <taxon>Bacteria</taxon>
        <taxon>Bacillati</taxon>
        <taxon>Bacillota</taxon>
        <taxon>Bacilli</taxon>
        <taxon>Lactobacillales</taxon>
        <taxon>Aerococcaceae</taxon>
        <taxon>Facklamia</taxon>
    </lineage>
</organism>
<accession>H3NI60</accession>
<protein>
    <submittedName>
        <fullName evidence="1">Uncharacterized protein</fullName>
    </submittedName>
</protein>
<sequence>MTQKQQFKGIVTSQKLIKASDPTLVLFKLNLIDSPMNPKHLIHQELVSIIARNPLTFLLEVHLNDRIIIYGHFNQRKQFVTERYLIEKHQTAEDELIANRYPKRKEY</sequence>
<dbReference type="AlphaFoldDB" id="H3NI60"/>
<comment type="caution">
    <text evidence="1">The sequence shown here is derived from an EMBL/GenBank/DDBJ whole genome shotgun (WGS) entry which is preliminary data.</text>
</comment>
<dbReference type="STRING" id="883113.HMPREF9708_00488"/>
<keyword evidence="2" id="KW-1185">Reference proteome</keyword>
<dbReference type="EMBL" id="AGEG01000003">
    <property type="protein sequence ID" value="EHR37859.1"/>
    <property type="molecule type" value="Genomic_DNA"/>
</dbReference>
<reference evidence="1 2" key="1">
    <citation type="submission" date="2012-01" db="EMBL/GenBank/DDBJ databases">
        <title>The Genome Sequence of Facklamia languida CCUG 37842.</title>
        <authorList>
            <consortium name="The Broad Institute Genome Sequencing Platform"/>
            <person name="Earl A."/>
            <person name="Ward D."/>
            <person name="Feldgarden M."/>
            <person name="Gevers D."/>
            <person name="Huys G."/>
            <person name="Young S.K."/>
            <person name="Zeng Q."/>
            <person name="Gargeya S."/>
            <person name="Fitzgerald M."/>
            <person name="Haas B."/>
            <person name="Abouelleil A."/>
            <person name="Alvarado L."/>
            <person name="Arachchi H.M."/>
            <person name="Berlin A."/>
            <person name="Chapman S.B."/>
            <person name="Gearin G."/>
            <person name="Goldberg J."/>
            <person name="Griggs A."/>
            <person name="Gujja S."/>
            <person name="Hansen M."/>
            <person name="Heiman D."/>
            <person name="Howarth C."/>
            <person name="Larimer J."/>
            <person name="Lui A."/>
            <person name="MacDonald P.J.P."/>
            <person name="McCowen C."/>
            <person name="Montmayeur A."/>
            <person name="Murphy C."/>
            <person name="Neiman D."/>
            <person name="Pearson M."/>
            <person name="Priest M."/>
            <person name="Roberts A."/>
            <person name="Saif S."/>
            <person name="Shea T."/>
            <person name="Sisk P."/>
            <person name="Stolte C."/>
            <person name="Sykes S."/>
            <person name="Wortman J."/>
            <person name="Nusbaum C."/>
            <person name="Birren B."/>
        </authorList>
    </citation>
    <scope>NUCLEOTIDE SEQUENCE [LARGE SCALE GENOMIC DNA]</scope>
    <source>
        <strain evidence="1 2">CCUG 37842</strain>
    </source>
</reference>
<name>H3NI60_9LACT</name>
<dbReference type="HOGENOM" id="CLU_2206115_0_0_9"/>
<dbReference type="Proteomes" id="UP000006190">
    <property type="component" value="Unassembled WGS sequence"/>
</dbReference>
<proteinExistence type="predicted"/>
<evidence type="ECO:0000313" key="1">
    <source>
        <dbReference type="EMBL" id="EHR37859.1"/>
    </source>
</evidence>
<dbReference type="RefSeq" id="WP_006308491.1">
    <property type="nucleotide sequence ID" value="NZ_JH601133.1"/>
</dbReference>
<evidence type="ECO:0000313" key="2">
    <source>
        <dbReference type="Proteomes" id="UP000006190"/>
    </source>
</evidence>
<gene>
    <name evidence="1" type="ORF">HMPREF9708_00488</name>
</gene>
<dbReference type="PATRIC" id="fig|883113.3.peg.490"/>